<accession>A0ABV4GME8</accession>
<protein>
    <submittedName>
        <fullName evidence="1">Uncharacterized protein</fullName>
    </submittedName>
</protein>
<reference evidence="1 2" key="1">
    <citation type="submission" date="2024-07" db="EMBL/GenBank/DDBJ databases">
        <title>Genomic Encyclopedia of Type Strains, Phase V (KMG-V): Genome sequencing to study the core and pangenomes of soil and plant-associated prokaryotes.</title>
        <authorList>
            <person name="Whitman W."/>
        </authorList>
    </citation>
    <scope>NUCLEOTIDE SEQUENCE [LARGE SCALE GENOMIC DNA]</scope>
    <source>
        <strain evidence="1 2">USDA 222</strain>
    </source>
</reference>
<organism evidence="1 2">
    <name type="scientific">Bradyrhizobium yuanmingense</name>
    <dbReference type="NCBI Taxonomy" id="108015"/>
    <lineage>
        <taxon>Bacteria</taxon>
        <taxon>Pseudomonadati</taxon>
        <taxon>Pseudomonadota</taxon>
        <taxon>Alphaproteobacteria</taxon>
        <taxon>Hyphomicrobiales</taxon>
        <taxon>Nitrobacteraceae</taxon>
        <taxon>Bradyrhizobium</taxon>
    </lineage>
</organism>
<name>A0ABV4GME8_9BRAD</name>
<proteinExistence type="predicted"/>
<gene>
    <name evidence="1" type="ORF">ABH992_005515</name>
</gene>
<evidence type="ECO:0000313" key="2">
    <source>
        <dbReference type="Proteomes" id="UP001565474"/>
    </source>
</evidence>
<sequence>MLLTSASEVCKQSVALVAGDAQWASTLERLGRRGEVTVLIGTNGASAE</sequence>
<keyword evidence="2" id="KW-1185">Reference proteome</keyword>
<dbReference type="Proteomes" id="UP001565474">
    <property type="component" value="Unassembled WGS sequence"/>
</dbReference>
<comment type="caution">
    <text evidence="1">The sequence shown here is derived from an EMBL/GenBank/DDBJ whole genome shotgun (WGS) entry which is preliminary data.</text>
</comment>
<dbReference type="EMBL" id="JBGBZN010000002">
    <property type="protein sequence ID" value="MEY9473116.1"/>
    <property type="molecule type" value="Genomic_DNA"/>
</dbReference>
<evidence type="ECO:0000313" key="1">
    <source>
        <dbReference type="EMBL" id="MEY9473116.1"/>
    </source>
</evidence>